<dbReference type="InterPro" id="IPR051158">
    <property type="entry name" value="Metallophosphoesterase_sf"/>
</dbReference>
<dbReference type="InterPro" id="IPR029052">
    <property type="entry name" value="Metallo-depent_PP-like"/>
</dbReference>
<dbReference type="AlphaFoldDB" id="C0C0I1"/>
<evidence type="ECO:0000313" key="3">
    <source>
        <dbReference type="Proteomes" id="UP000004893"/>
    </source>
</evidence>
<dbReference type="PANTHER" id="PTHR31302">
    <property type="entry name" value="TRANSMEMBRANE PROTEIN WITH METALLOPHOSPHOESTERASE DOMAIN-RELATED"/>
    <property type="match status" value="1"/>
</dbReference>
<dbReference type="CDD" id="cd07385">
    <property type="entry name" value="MPP_YkuE_C"/>
    <property type="match status" value="1"/>
</dbReference>
<dbReference type="GO" id="GO:0008758">
    <property type="term" value="F:UDP-2,3-diacylglucosamine hydrolase activity"/>
    <property type="evidence" value="ECO:0007669"/>
    <property type="project" value="TreeGrafter"/>
</dbReference>
<organism evidence="2 3">
    <name type="scientific">[Clostridium] hylemonae DSM 15053</name>
    <dbReference type="NCBI Taxonomy" id="553973"/>
    <lineage>
        <taxon>Bacteria</taxon>
        <taxon>Bacillati</taxon>
        <taxon>Bacillota</taxon>
        <taxon>Clostridia</taxon>
        <taxon>Lachnospirales</taxon>
        <taxon>Lachnospiraceae</taxon>
    </lineage>
</organism>
<dbReference type="eggNOG" id="COG1408">
    <property type="taxonomic scope" value="Bacteria"/>
</dbReference>
<dbReference type="PROSITE" id="PS51257">
    <property type="entry name" value="PROKAR_LIPOPROTEIN"/>
    <property type="match status" value="1"/>
</dbReference>
<accession>C0C0I1</accession>
<feature type="domain" description="Calcineurin-like phosphoesterase" evidence="1">
    <location>
        <begin position="51"/>
        <end position="215"/>
    </location>
</feature>
<dbReference type="InterPro" id="IPR004843">
    <property type="entry name" value="Calcineurin-like_PHP"/>
</dbReference>
<dbReference type="Proteomes" id="UP000004893">
    <property type="component" value="Unassembled WGS sequence"/>
</dbReference>
<dbReference type="SUPFAM" id="SSF56300">
    <property type="entry name" value="Metallo-dependent phosphatases"/>
    <property type="match status" value="1"/>
</dbReference>
<dbReference type="GO" id="GO:0016020">
    <property type="term" value="C:membrane"/>
    <property type="evidence" value="ECO:0007669"/>
    <property type="project" value="GOC"/>
</dbReference>
<comment type="caution">
    <text evidence="2">The sequence shown here is derived from an EMBL/GenBank/DDBJ whole genome shotgun (WGS) entry which is preliminary data.</text>
</comment>
<dbReference type="Gene3D" id="3.60.21.10">
    <property type="match status" value="1"/>
</dbReference>
<reference evidence="2" key="2">
    <citation type="submission" date="2013-06" db="EMBL/GenBank/DDBJ databases">
        <title>Draft genome sequence of Clostridium hylemonae (DSM 15053).</title>
        <authorList>
            <person name="Sudarsanam P."/>
            <person name="Ley R."/>
            <person name="Guruge J."/>
            <person name="Turnbaugh P.J."/>
            <person name="Mahowald M."/>
            <person name="Liep D."/>
            <person name="Gordon J."/>
        </authorList>
    </citation>
    <scope>NUCLEOTIDE SEQUENCE</scope>
    <source>
        <strain evidence="2">DSM 15053</strain>
    </source>
</reference>
<keyword evidence="3" id="KW-1185">Reference proteome</keyword>
<dbReference type="PANTHER" id="PTHR31302:SF25">
    <property type="entry name" value="PHOSPHOESTERASE"/>
    <property type="match status" value="1"/>
</dbReference>
<evidence type="ECO:0000313" key="2">
    <source>
        <dbReference type="EMBL" id="EEG74318.1"/>
    </source>
</evidence>
<dbReference type="HOGENOM" id="CLU_025443_3_2_9"/>
<dbReference type="EMBL" id="ABYI02000020">
    <property type="protein sequence ID" value="EEG74318.1"/>
    <property type="molecule type" value="Genomic_DNA"/>
</dbReference>
<dbReference type="RefSeq" id="WP_006442922.1">
    <property type="nucleotide sequence ID" value="NZ_GG657759.1"/>
</dbReference>
<proteinExistence type="predicted"/>
<protein>
    <submittedName>
        <fullName evidence="2">Ser/Thr phosphatase family protein</fullName>
    </submittedName>
</protein>
<dbReference type="GO" id="GO:0009245">
    <property type="term" value="P:lipid A biosynthetic process"/>
    <property type="evidence" value="ECO:0007669"/>
    <property type="project" value="TreeGrafter"/>
</dbReference>
<reference evidence="2" key="1">
    <citation type="submission" date="2009-02" db="EMBL/GenBank/DDBJ databases">
        <authorList>
            <person name="Fulton L."/>
            <person name="Clifton S."/>
            <person name="Fulton B."/>
            <person name="Xu J."/>
            <person name="Minx P."/>
            <person name="Pepin K.H."/>
            <person name="Johnson M."/>
            <person name="Bhonagiri V."/>
            <person name="Nash W.E."/>
            <person name="Mardis E.R."/>
            <person name="Wilson R.K."/>
        </authorList>
    </citation>
    <scope>NUCLEOTIDE SEQUENCE [LARGE SCALE GENOMIC DNA]</scope>
    <source>
        <strain evidence="2">DSM 15053</strain>
    </source>
</reference>
<gene>
    <name evidence="2" type="ORF">CLOHYLEM_05577</name>
</gene>
<name>C0C0I1_9FIRM</name>
<dbReference type="Pfam" id="PF00149">
    <property type="entry name" value="Metallophos"/>
    <property type="match status" value="1"/>
</dbReference>
<sequence length="283" mass="31523">MKLLRNVFLVLLLLILSAAGCVFYAFKIEPYRLKTNEYTINKTQSDSTPVKIIQISDLHIKEDFTCKRLEKVVNKVNSQNPDIILFTGDLYDNYAAYSDDENITAALQELKAAHGKIAVWGNRDYGGGASRQYESVMREAGFTLLKNENLSVTLNDQKKILFTGLDDSLLGRPLMPYTAGSDDSDYSILLTHEPDIIDEYMDNNYDLVLSGHSHGGQINIPFLPAVNEKAVETTALSTKYSGGMYHLKEDPDTTLYVNTGIGTTHISARFGVVPEVAVFYVCL</sequence>
<evidence type="ECO:0000259" key="1">
    <source>
        <dbReference type="Pfam" id="PF00149"/>
    </source>
</evidence>